<reference evidence="2" key="1">
    <citation type="submission" date="2014-04" db="EMBL/GenBank/DDBJ databases">
        <title>Evolutionary Origins and Diversification of the Mycorrhizal Mutualists.</title>
        <authorList>
            <consortium name="DOE Joint Genome Institute"/>
            <consortium name="Mycorrhizal Genomics Consortium"/>
            <person name="Kohler A."/>
            <person name="Kuo A."/>
            <person name="Nagy L.G."/>
            <person name="Floudas D."/>
            <person name="Copeland A."/>
            <person name="Barry K.W."/>
            <person name="Cichocki N."/>
            <person name="Veneault-Fourrey C."/>
            <person name="LaButti K."/>
            <person name="Lindquist E.A."/>
            <person name="Lipzen A."/>
            <person name="Lundell T."/>
            <person name="Morin E."/>
            <person name="Murat C."/>
            <person name="Riley R."/>
            <person name="Ohm R."/>
            <person name="Sun H."/>
            <person name="Tunlid A."/>
            <person name="Henrissat B."/>
            <person name="Grigoriev I.V."/>
            <person name="Hibbett D.S."/>
            <person name="Martin F."/>
        </authorList>
    </citation>
    <scope>NUCLEOTIDE SEQUENCE [LARGE SCALE GENOMIC DNA]</scope>
    <source>
        <strain evidence="2">FD-334 SS-4</strain>
    </source>
</reference>
<evidence type="ECO:0000313" key="2">
    <source>
        <dbReference type="Proteomes" id="UP000054270"/>
    </source>
</evidence>
<dbReference type="EMBL" id="KN817704">
    <property type="protein sequence ID" value="KJA13943.1"/>
    <property type="molecule type" value="Genomic_DNA"/>
</dbReference>
<keyword evidence="2" id="KW-1185">Reference proteome</keyword>
<dbReference type="STRING" id="945553.A0A0D2LSX0"/>
<feature type="non-terminal residue" evidence="1">
    <location>
        <position position="1"/>
    </location>
</feature>
<organism evidence="1 2">
    <name type="scientific">Hypholoma sublateritium (strain FD-334 SS-4)</name>
    <dbReference type="NCBI Taxonomy" id="945553"/>
    <lineage>
        <taxon>Eukaryota</taxon>
        <taxon>Fungi</taxon>
        <taxon>Dikarya</taxon>
        <taxon>Basidiomycota</taxon>
        <taxon>Agaricomycotina</taxon>
        <taxon>Agaricomycetes</taxon>
        <taxon>Agaricomycetidae</taxon>
        <taxon>Agaricales</taxon>
        <taxon>Agaricineae</taxon>
        <taxon>Strophariaceae</taxon>
        <taxon>Hypholoma</taxon>
    </lineage>
</organism>
<sequence>AGNRGATTALAWIRREDEPDDGLIYGTASGLVVCWREVSGRETTFEESYCAKLANPGEITAIAFESGSNHLAVSNRNSVVSLFRVGPRIDLHPLFSIVIKNHIPKALAFGKSGEDKEIHTFGLYDGIILPTIYLLPYFGIMLINLLCSSGNVTANLRRGVFCVDDPSQGTALYRYSSWDRVRTYP</sequence>
<dbReference type="OrthoDB" id="2654453at2759"/>
<proteinExistence type="predicted"/>
<evidence type="ECO:0000313" key="1">
    <source>
        <dbReference type="EMBL" id="KJA13943.1"/>
    </source>
</evidence>
<dbReference type="OMA" id="EESYCAK"/>
<protein>
    <recommendedName>
        <fullName evidence="3">Anaphase-promoting complex subunit 4 WD40 domain-containing protein</fullName>
    </recommendedName>
</protein>
<dbReference type="Proteomes" id="UP000054270">
    <property type="component" value="Unassembled WGS sequence"/>
</dbReference>
<evidence type="ECO:0008006" key="3">
    <source>
        <dbReference type="Google" id="ProtNLM"/>
    </source>
</evidence>
<dbReference type="SUPFAM" id="SSF50978">
    <property type="entry name" value="WD40 repeat-like"/>
    <property type="match status" value="1"/>
</dbReference>
<dbReference type="AlphaFoldDB" id="A0A0D2LSX0"/>
<gene>
    <name evidence="1" type="ORF">HYPSUDRAFT_98037</name>
</gene>
<dbReference type="InterPro" id="IPR036322">
    <property type="entry name" value="WD40_repeat_dom_sf"/>
</dbReference>
<feature type="non-terminal residue" evidence="1">
    <location>
        <position position="185"/>
    </location>
</feature>
<name>A0A0D2LSX0_HYPSF</name>
<accession>A0A0D2LSX0</accession>